<feature type="region of interest" description="Disordered" evidence="10">
    <location>
        <begin position="331"/>
        <end position="366"/>
    </location>
</feature>
<dbReference type="InterPro" id="IPR037171">
    <property type="entry name" value="NagB/RpiA_transferase-like"/>
</dbReference>
<keyword evidence="3" id="KW-0963">Cytoplasm</keyword>
<evidence type="ECO:0000256" key="3">
    <source>
        <dbReference type="ARBA" id="ARBA00022490"/>
    </source>
</evidence>
<evidence type="ECO:0000256" key="8">
    <source>
        <dbReference type="ARBA" id="ARBA00046432"/>
    </source>
</evidence>
<dbReference type="Pfam" id="PF01008">
    <property type="entry name" value="IF-2B"/>
    <property type="match status" value="1"/>
</dbReference>
<comment type="caution">
    <text evidence="12">The sequence shown here is derived from an EMBL/GenBank/DDBJ whole genome shotgun (WGS) entry which is preliminary data.</text>
</comment>
<keyword evidence="13" id="KW-1185">Reference proteome</keyword>
<dbReference type="InterPro" id="IPR000649">
    <property type="entry name" value="IF-2B-related"/>
</dbReference>
<evidence type="ECO:0000256" key="11">
    <source>
        <dbReference type="SAM" id="SignalP"/>
    </source>
</evidence>
<dbReference type="GO" id="GO:0003743">
    <property type="term" value="F:translation initiation factor activity"/>
    <property type="evidence" value="ECO:0007669"/>
    <property type="project" value="UniProtKB-KW"/>
</dbReference>
<evidence type="ECO:0000256" key="1">
    <source>
        <dbReference type="ARBA" id="ARBA00004514"/>
    </source>
</evidence>
<evidence type="ECO:0000256" key="10">
    <source>
        <dbReference type="SAM" id="MobiDB-lite"/>
    </source>
</evidence>
<reference evidence="12 13" key="1">
    <citation type="submission" date="2020-02" db="EMBL/GenBank/DDBJ databases">
        <title>Draft genome sequence of Haematococcus lacustris strain NIES-144.</title>
        <authorList>
            <person name="Morimoto D."/>
            <person name="Nakagawa S."/>
            <person name="Yoshida T."/>
            <person name="Sawayama S."/>
        </authorList>
    </citation>
    <scope>NUCLEOTIDE SEQUENCE [LARGE SCALE GENOMIC DNA]</scope>
    <source>
        <strain evidence="12 13">NIES-144</strain>
    </source>
</reference>
<evidence type="ECO:0000256" key="5">
    <source>
        <dbReference type="ARBA" id="ARBA00022917"/>
    </source>
</evidence>
<dbReference type="Proteomes" id="UP000485058">
    <property type="component" value="Unassembled WGS sequence"/>
</dbReference>
<keyword evidence="4" id="KW-0396">Initiation factor</keyword>
<evidence type="ECO:0000313" key="13">
    <source>
        <dbReference type="Proteomes" id="UP000485058"/>
    </source>
</evidence>
<gene>
    <name evidence="12" type="ORF">HaLaN_27053</name>
</gene>
<feature type="signal peptide" evidence="11">
    <location>
        <begin position="1"/>
        <end position="29"/>
    </location>
</feature>
<comment type="subcellular location">
    <subcellularLocation>
        <location evidence="1">Cytoplasm</location>
        <location evidence="1">Cytosol</location>
    </subcellularLocation>
</comment>
<organism evidence="12 13">
    <name type="scientific">Haematococcus lacustris</name>
    <name type="common">Green alga</name>
    <name type="synonym">Haematococcus pluvialis</name>
    <dbReference type="NCBI Taxonomy" id="44745"/>
    <lineage>
        <taxon>Eukaryota</taxon>
        <taxon>Viridiplantae</taxon>
        <taxon>Chlorophyta</taxon>
        <taxon>core chlorophytes</taxon>
        <taxon>Chlorophyceae</taxon>
        <taxon>CS clade</taxon>
        <taxon>Chlamydomonadales</taxon>
        <taxon>Haematococcaceae</taxon>
        <taxon>Haematococcus</taxon>
    </lineage>
</organism>
<keyword evidence="11" id="KW-0732">Signal</keyword>
<dbReference type="EMBL" id="BLLF01003926">
    <property type="protein sequence ID" value="GFH28544.1"/>
    <property type="molecule type" value="Genomic_DNA"/>
</dbReference>
<evidence type="ECO:0000256" key="4">
    <source>
        <dbReference type="ARBA" id="ARBA00022540"/>
    </source>
</evidence>
<proteinExistence type="inferred from homology"/>
<name>A0A6A0A8L6_HAELA</name>
<dbReference type="PANTHER" id="PTHR10233:SF14">
    <property type="entry name" value="TRANSLATION INITIATION FACTOR EIF-2B SUBUNIT DELTA"/>
    <property type="match status" value="1"/>
</dbReference>
<dbReference type="AlphaFoldDB" id="A0A6A0A8L6"/>
<accession>A0A6A0A8L6</accession>
<feature type="chain" id="PRO_5025422772" description="Translation initiation factor eIF2B subunit delta" evidence="11">
    <location>
        <begin position="30"/>
        <end position="387"/>
    </location>
</feature>
<comment type="similarity">
    <text evidence="2 9">Belongs to the eIF-2B alpha/beta/delta subunits family.</text>
</comment>
<comment type="subunit">
    <text evidence="8">Component of the translation initiation factor 2B (eIF2B) complex which is a heterodecamer of two sets of five different subunits: alpha, beta, gamma, delta and epsilon. Subunits alpha, beta and delta comprise a regulatory subcomplex and subunits epsilon and gamma comprise a catalytic subcomplex. Within the complex, the hexameric regulatory complex resides at the center, with the two heterodimeric catalytic subcomplexes bound on opposite sides.</text>
</comment>
<feature type="compositionally biased region" description="Basic and acidic residues" evidence="10">
    <location>
        <begin position="331"/>
        <end position="351"/>
    </location>
</feature>
<dbReference type="GO" id="GO:0005829">
    <property type="term" value="C:cytosol"/>
    <property type="evidence" value="ECO:0007669"/>
    <property type="project" value="UniProtKB-SubCell"/>
</dbReference>
<feature type="compositionally biased region" description="Basic and acidic residues" evidence="10">
    <location>
        <begin position="164"/>
        <end position="190"/>
    </location>
</feature>
<evidence type="ECO:0000313" key="12">
    <source>
        <dbReference type="EMBL" id="GFH28544.1"/>
    </source>
</evidence>
<feature type="region of interest" description="Disordered" evidence="10">
    <location>
        <begin position="155"/>
        <end position="200"/>
    </location>
</feature>
<dbReference type="InterPro" id="IPR042529">
    <property type="entry name" value="IF_2B-like_C"/>
</dbReference>
<dbReference type="PANTHER" id="PTHR10233">
    <property type="entry name" value="TRANSLATION INITIATION FACTOR EIF-2B"/>
    <property type="match status" value="1"/>
</dbReference>
<dbReference type="SUPFAM" id="SSF100950">
    <property type="entry name" value="NagB/RpiA/CoA transferase-like"/>
    <property type="match status" value="1"/>
</dbReference>
<evidence type="ECO:0000256" key="7">
    <source>
        <dbReference type="ARBA" id="ARBA00044356"/>
    </source>
</evidence>
<dbReference type="Gene3D" id="3.40.50.10470">
    <property type="entry name" value="Translation initiation factor eif-2b, domain 2"/>
    <property type="match status" value="1"/>
</dbReference>
<protein>
    <recommendedName>
        <fullName evidence="6">Translation initiation factor eIF2B subunit delta</fullName>
    </recommendedName>
    <alternativeName>
        <fullName evidence="7">eIF2B GDP-GTP exchange factor subunit delta</fullName>
    </alternativeName>
</protein>
<evidence type="ECO:0000256" key="6">
    <source>
        <dbReference type="ARBA" id="ARBA00044147"/>
    </source>
</evidence>
<sequence length="387" mass="41574">MVHGLLSPAVTCWALGQLTSACMPAAGEAGQVEAGVRVRVKEDWRAARTSQAGTCQAARPCIASREHGMPWPPPWLPLTPPCAPAVERAGQGRAVELTGRCVVDAEVDDGDVILTFAASYIVSTALCEAARAGKRFRVVVVDSRPEQEGRLTLQVRASWGGGGREGKGGGKGRDVKEGEGRGRKGEEGGGRGRQQQQKAHHNLPSMLQYIPIRPRDPETLCCAVTPYAVLWGVVSGRVRQQEVVGLSGRQASQLRALRYAGQWVASLQQQWPGSELWVDVQNSMVWCKCDGSLRSQAAWHSLAQLGTGHAELPLLSSAGQAAVRPLKPQIRRDASRVRDDDRDGVRHDPAHQRARHSAGVPAVRPRNGYMSKQAGLVTATSRLGGVT</sequence>
<evidence type="ECO:0000256" key="2">
    <source>
        <dbReference type="ARBA" id="ARBA00007251"/>
    </source>
</evidence>
<evidence type="ECO:0000256" key="9">
    <source>
        <dbReference type="RuleBase" id="RU003814"/>
    </source>
</evidence>
<keyword evidence="5" id="KW-0648">Protein biosynthesis</keyword>